<feature type="compositionally biased region" description="Low complexity" evidence="10">
    <location>
        <begin position="2608"/>
        <end position="2632"/>
    </location>
</feature>
<feature type="compositionally biased region" description="Polar residues" evidence="10">
    <location>
        <begin position="3001"/>
        <end position="3012"/>
    </location>
</feature>
<feature type="compositionally biased region" description="Polar residues" evidence="10">
    <location>
        <begin position="1212"/>
        <end position="1222"/>
    </location>
</feature>
<dbReference type="GO" id="GO:0005737">
    <property type="term" value="C:cytoplasm"/>
    <property type="evidence" value="ECO:0007669"/>
    <property type="project" value="TreeGrafter"/>
</dbReference>
<accession>A0A0F7UP06</accession>
<feature type="region of interest" description="Disordered" evidence="10">
    <location>
        <begin position="3403"/>
        <end position="3507"/>
    </location>
</feature>
<feature type="region of interest" description="Disordered" evidence="10">
    <location>
        <begin position="3658"/>
        <end position="3729"/>
    </location>
</feature>
<feature type="region of interest" description="Disordered" evidence="10">
    <location>
        <begin position="4334"/>
        <end position="4436"/>
    </location>
</feature>
<dbReference type="InterPro" id="IPR026683">
    <property type="entry name" value="TOR_cat"/>
</dbReference>
<evidence type="ECO:0000256" key="10">
    <source>
        <dbReference type="SAM" id="MobiDB-lite"/>
    </source>
</evidence>
<reference evidence="14" key="1">
    <citation type="journal article" date="2015" name="PLoS ONE">
        <title>Comprehensive Evaluation of Toxoplasma gondii VEG and Neospora caninum LIV Genomes with Tachyzoite Stage Transcriptome and Proteome Defines Novel Transcript Features.</title>
        <authorList>
            <person name="Ramaprasad A."/>
            <person name="Mourier T."/>
            <person name="Naeem R."/>
            <person name="Malas T.B."/>
            <person name="Moussa E."/>
            <person name="Panigrahi A."/>
            <person name="Vermont S.J."/>
            <person name="Otto T.D."/>
            <person name="Wastling J."/>
            <person name="Pain A."/>
        </authorList>
    </citation>
    <scope>NUCLEOTIDE SEQUENCE</scope>
    <source>
        <strain evidence="14">Liverpool</strain>
    </source>
</reference>
<feature type="region of interest" description="Disordered" evidence="10">
    <location>
        <begin position="864"/>
        <end position="1089"/>
    </location>
</feature>
<dbReference type="GO" id="GO:0005524">
    <property type="term" value="F:ATP binding"/>
    <property type="evidence" value="ECO:0007669"/>
    <property type="project" value="UniProtKB-KW"/>
</dbReference>
<dbReference type="PROSITE" id="PS51189">
    <property type="entry name" value="FAT"/>
    <property type="match status" value="1"/>
</dbReference>
<organism evidence="14">
    <name type="scientific">Neospora caninum (strain Liverpool)</name>
    <dbReference type="NCBI Taxonomy" id="572307"/>
    <lineage>
        <taxon>Eukaryota</taxon>
        <taxon>Sar</taxon>
        <taxon>Alveolata</taxon>
        <taxon>Apicomplexa</taxon>
        <taxon>Conoidasida</taxon>
        <taxon>Coccidia</taxon>
        <taxon>Eucoccidiorida</taxon>
        <taxon>Eimeriorina</taxon>
        <taxon>Sarcocystidae</taxon>
        <taxon>Neospora</taxon>
    </lineage>
</organism>
<evidence type="ECO:0000256" key="3">
    <source>
        <dbReference type="ARBA" id="ARBA00022679"/>
    </source>
</evidence>
<evidence type="ECO:0000259" key="12">
    <source>
        <dbReference type="PROSITE" id="PS51189"/>
    </source>
</evidence>
<dbReference type="PROSITE" id="PS50290">
    <property type="entry name" value="PI3_4_KINASE_3"/>
    <property type="match status" value="1"/>
</dbReference>
<feature type="compositionally biased region" description="Low complexity" evidence="10">
    <location>
        <begin position="4196"/>
        <end position="4212"/>
    </location>
</feature>
<feature type="compositionally biased region" description="Polar residues" evidence="10">
    <location>
        <begin position="1"/>
        <end position="11"/>
    </location>
</feature>
<dbReference type="GO" id="GO:0031929">
    <property type="term" value="P:TOR signaling"/>
    <property type="evidence" value="ECO:0007669"/>
    <property type="project" value="TreeGrafter"/>
</dbReference>
<dbReference type="Pfam" id="PF02260">
    <property type="entry name" value="FATC"/>
    <property type="match status" value="1"/>
</dbReference>
<dbReference type="InterPro" id="IPR003152">
    <property type="entry name" value="FATC_dom"/>
</dbReference>
<dbReference type="SUPFAM" id="SSF48371">
    <property type="entry name" value="ARM repeat"/>
    <property type="match status" value="1"/>
</dbReference>
<dbReference type="PANTHER" id="PTHR11139:SF9">
    <property type="entry name" value="SERINE_THREONINE-PROTEIN KINASE MTOR"/>
    <property type="match status" value="1"/>
</dbReference>
<feature type="compositionally biased region" description="Polar residues" evidence="10">
    <location>
        <begin position="1413"/>
        <end position="1423"/>
    </location>
</feature>
<dbReference type="InterPro" id="IPR000403">
    <property type="entry name" value="PI3/4_kinase_cat_dom"/>
</dbReference>
<feature type="compositionally biased region" description="Polar residues" evidence="10">
    <location>
        <begin position="1232"/>
        <end position="1246"/>
    </location>
</feature>
<dbReference type="InterPro" id="IPR018936">
    <property type="entry name" value="PI3/4_kinase_CS"/>
</dbReference>
<dbReference type="Pfam" id="PF00454">
    <property type="entry name" value="PI3_PI4_kinase"/>
    <property type="match status" value="1"/>
</dbReference>
<dbReference type="EMBL" id="LN714486">
    <property type="protein sequence ID" value="CEL70205.1"/>
    <property type="molecule type" value="Genomic_DNA"/>
</dbReference>
<feature type="compositionally biased region" description="Basic and acidic residues" evidence="10">
    <location>
        <begin position="5077"/>
        <end position="5086"/>
    </location>
</feature>
<comment type="catalytic activity">
    <reaction evidence="8">
        <text>L-seryl-[protein] + ATP = O-phospho-L-seryl-[protein] + ADP + H(+)</text>
        <dbReference type="Rhea" id="RHEA:17989"/>
        <dbReference type="Rhea" id="RHEA-COMP:9863"/>
        <dbReference type="Rhea" id="RHEA-COMP:11604"/>
        <dbReference type="ChEBI" id="CHEBI:15378"/>
        <dbReference type="ChEBI" id="CHEBI:29999"/>
        <dbReference type="ChEBI" id="CHEBI:30616"/>
        <dbReference type="ChEBI" id="CHEBI:83421"/>
        <dbReference type="ChEBI" id="CHEBI:456216"/>
        <dbReference type="EC" id="2.7.11.1"/>
    </reaction>
</comment>
<feature type="compositionally biased region" description="Polar residues" evidence="10">
    <location>
        <begin position="5133"/>
        <end position="5142"/>
    </location>
</feature>
<feature type="compositionally biased region" description="Low complexity" evidence="10">
    <location>
        <begin position="127"/>
        <end position="137"/>
    </location>
</feature>
<feature type="compositionally biased region" description="Basic and acidic residues" evidence="10">
    <location>
        <begin position="4339"/>
        <end position="4414"/>
    </location>
</feature>
<feature type="region of interest" description="Disordered" evidence="10">
    <location>
        <begin position="4196"/>
        <end position="4264"/>
    </location>
</feature>
<keyword evidence="6 14" id="KW-0418">Kinase</keyword>
<feature type="region of interest" description="Disordered" evidence="10">
    <location>
        <begin position="430"/>
        <end position="452"/>
    </location>
</feature>
<dbReference type="Gene3D" id="1.25.40.10">
    <property type="entry name" value="Tetratricopeptide repeat domain"/>
    <property type="match status" value="1"/>
</dbReference>
<feature type="compositionally biased region" description="Polar residues" evidence="10">
    <location>
        <begin position="3699"/>
        <end position="3709"/>
    </location>
</feature>
<dbReference type="InterPro" id="IPR014009">
    <property type="entry name" value="PIK_FAT"/>
</dbReference>
<feature type="compositionally biased region" description="Basic and acidic residues" evidence="10">
    <location>
        <begin position="1882"/>
        <end position="1899"/>
    </location>
</feature>
<dbReference type="InterPro" id="IPR016024">
    <property type="entry name" value="ARM-type_fold"/>
</dbReference>
<feature type="region of interest" description="Disordered" evidence="10">
    <location>
        <begin position="604"/>
        <end position="627"/>
    </location>
</feature>
<keyword evidence="4" id="KW-0677">Repeat</keyword>
<evidence type="ECO:0000256" key="8">
    <source>
        <dbReference type="ARBA" id="ARBA00048679"/>
    </source>
</evidence>
<dbReference type="PANTHER" id="PTHR11139">
    <property type="entry name" value="ATAXIA TELANGIECTASIA MUTATED ATM -RELATED"/>
    <property type="match status" value="1"/>
</dbReference>
<feature type="compositionally biased region" description="Basic residues" evidence="10">
    <location>
        <begin position="3120"/>
        <end position="3134"/>
    </location>
</feature>
<dbReference type="GO" id="GO:0031931">
    <property type="term" value="C:TORC1 complex"/>
    <property type="evidence" value="ECO:0007669"/>
    <property type="project" value="TreeGrafter"/>
</dbReference>
<dbReference type="InterPro" id="IPR050517">
    <property type="entry name" value="DDR_Repair_Kinase"/>
</dbReference>
<feature type="domain" description="FATC" evidence="13">
    <location>
        <begin position="5176"/>
        <end position="5208"/>
    </location>
</feature>
<feature type="region of interest" description="Disordered" evidence="10">
    <location>
        <begin position="112"/>
        <end position="137"/>
    </location>
</feature>
<evidence type="ECO:0000256" key="6">
    <source>
        <dbReference type="ARBA" id="ARBA00022777"/>
    </source>
</evidence>
<protein>
    <recommendedName>
        <fullName evidence="2">non-specific serine/threonine protein kinase</fullName>
        <ecNumber evidence="2">2.7.11.1</ecNumber>
    </recommendedName>
</protein>
<dbReference type="GO" id="GO:0004674">
    <property type="term" value="F:protein serine/threonine kinase activity"/>
    <property type="evidence" value="ECO:0007669"/>
    <property type="project" value="UniProtKB-EC"/>
</dbReference>
<feature type="region of interest" description="Disordered" evidence="10">
    <location>
        <begin position="3967"/>
        <end position="3994"/>
    </location>
</feature>
<feature type="region of interest" description="Disordered" evidence="10">
    <location>
        <begin position="152"/>
        <end position="260"/>
    </location>
</feature>
<evidence type="ECO:0000256" key="9">
    <source>
        <dbReference type="SAM" id="Coils"/>
    </source>
</evidence>
<dbReference type="SUPFAM" id="SSF47212">
    <property type="entry name" value="FKBP12-rapamycin-binding domain of FKBP-rapamycin-associated protein (FRAP)"/>
    <property type="match status" value="1"/>
</dbReference>
<evidence type="ECO:0000313" key="14">
    <source>
        <dbReference type="EMBL" id="CEL70205.1"/>
    </source>
</evidence>
<feature type="compositionally biased region" description="Polar residues" evidence="10">
    <location>
        <begin position="2537"/>
        <end position="2556"/>
    </location>
</feature>
<feature type="region of interest" description="Disordered" evidence="10">
    <location>
        <begin position="3098"/>
        <end position="3142"/>
    </location>
</feature>
<comment type="similarity">
    <text evidence="1">Belongs to the PI3/PI4-kinase family.</text>
</comment>
<evidence type="ECO:0000256" key="7">
    <source>
        <dbReference type="ARBA" id="ARBA00022840"/>
    </source>
</evidence>
<dbReference type="GO" id="GO:0031932">
    <property type="term" value="C:TORC2 complex"/>
    <property type="evidence" value="ECO:0007669"/>
    <property type="project" value="TreeGrafter"/>
</dbReference>
<keyword evidence="5" id="KW-0547">Nucleotide-binding</keyword>
<sequence length="5208" mass="570090">MASNSSFSSQMPRRGWQGTADGTPEVGPDLPTSADFTASCYDHASFRGQRNTDLACGDPRERHLAFGGSGWVRQRDARTGEAGEQCALSEDSFPPSLDNAFLFRQGLDGDSFDSLASGRPDSSDYQPAGSGAGWPSSGTTFSAWLNVRGRQGRFYGGLGDPTRLQGVQGAGAGPTRGVPFARVSPGTLLNDSVASDPFGSPSHSPPNSPESRPLGGTRPGRQRCTREATRENAAQWDSAFNIDEPSEDGPPSSKWRESRGAMHDIAPQRELGEMKGNLVFGRGSAFPAPSQPQPEVGTPWEKGPLWGAATNMRVGEANTVVPCEYLKELCSRSDRLREEAAHQIRIHLEVMARESKGGVGRVVEEVCALLWSLITSRQLTTQLGALELMCALLVGPFLYWENDKLQLPFLHLACETLRCAAVPAAQEVTGGAKEEDGCPEDSQQDSTVESNQRKLEPLITERQCLLAWKVAEAISLIAVSGNAGTASKAFRNLLRVSYVGWLRRGQPTLYQLTAVRIIGRLARCRPDAVPEDVRKELLECRIWEAIHHAHQPRLRKAGVDALRALLNSHGRLKEKSGARARLRRRRKSQVQGCFDALDAPPRVVRDTPESFQKSGPRSPDAGYHEDRPSGLGQFWKHLLKGLAARSAAFCAAGTHKEGAAPAAARTGGPAKEAHPLNIFSVAEHAEETQTQDEETALGGDSGSLHGCDTQRRLNHTTRVLEGCPCGSASWMSHSLRRRTRECENRGALVSSCPVCKAVALQQGSLLALAEVFEASKHNQAILAEVRQHSSDIIPLLQDLFFSFPTLVHPTRLALARIPPLLACVGDVWFLERGGLDVSISCVFSLLRDHPRVFVSERSASAWGGTAGAAPIERPHSETELADVPESSSLGGALNEQDTALRPSASAQKSQTSASRENHALESGSRVSGTEVGETTDGCSPADHTSSRQMPGASSEKPEAGPGGETGPPTLPTGEPAGKHMSPPQGERRGSSDSGAVRETGKELLEEISSSTQSRSAARGAGSVAKEPAPPGGFSPQASRDALASPGEGPNISPACGTCSAGTGGESADSRSRPCGTPATQTLNSGGSDRYNNGVAAITSQAAEACAAFNCVAELALQLPEAMETRVYQFIPAFLRAIELGLIGFPLPAGGDSPGDAGGVREKAACTEREFGDDPLHGERPPASQHERDSRSRFLAGDHRRSVCPDIEEEQPGSVSGQETSVSAGDGVPETAQLLTEDSSGEKTPQQLLLSASDSSVDVPESAPGIFSFLDDPLCQRCEQMQKERMDMAHKLVQHVALQCVSKLIRAFGGHMKGRLDFLIQSMFSGGINRSLLEALQHLVGCPHIHRAVQDLFVANVQAGLGSFRKASPSQKSSPYFDSHSQDMASTQLFFVRKGDAERHSDKSSINGDLGHLTSPTGDETTSRPLGLQANEHTGRPSVSVACARCGAHVAPATLGEEGGSFDPAGMQGTNAIETMLLAMQGAFWFGVDDFQVRLVVAECALQLTRHPQAPVRAAAVLTVCRLLLSPSKVFDDPTPGAQGHMRTRSETSGSMEAYAATTCEPDGRRRYPELYSSRKISLYSSHARDTGDTRRALRHGETDENVGAREARASEDVAWPSAGILEGARRHAGTVASEHTGDSVRSLVKSDGTRVPNSVLAQDLDNRSTHSACVADSTVPERPYETCRTKQGAVELPGGDASTAALVAEAGDLLGGAQFPGDRCDDREWHAELARVERTRVWWEQEQTPQMLFLQRQRILLMLHALFPQVSTDVSLEVRMAAVRALDEAGDVATPLMRHSVVLVESLLTFCLDEDIMVRRRAVKVLCRYVSRVACRTCLIVAHLRRAVLGDSDSQSASFPGGQVASRARTSFSVYYPMAQHLLHPGRGETSDAEDVHEKREPGEAVGGSHDLREVSGVTEGGCTDDRRPATALFVEKLSSLDDGDSSDDWGLRDLAREAAGDELGFSSPLGGDGAPCGGVTRFQQTRDRALSFSDGAVKKDGRKRCTDKCPSCGSSHRGHVQVLLETLEKFCAVADRQLLQEIFVQVLPMLQVVITRPSEDGQCSAGVSLLVALIRQTGNCTLTPDHRRILLRTFIRVLVPLLRQRERKLKLQVMRAVGTLGAIAPEIYNADDGAPTAHLVWHRGAATEGHEGAHPSTGPADSRAWREPGREGGMRVPSEEKTTGEQRTDGFRWTSLRQMDRSGLQEGSDPCTAETLAAASLVEAIYASHAIGGKNRPGTFSVFRPARRVTVDDPLVNDTFTSVDRLGGGASRGATTKEGTGLDDAEETCRGGLVHGRDVFWLTRRCLTVLTNVAHDPSLSHLHLTAFVAMARIVRSYLVQNPRMSSVSGVPMPAESLRHDMLYHVSNDVLPPSRGSVSQRGSWNQILGGETGAELASQALPSMLPQFLQTAASLLTASGLSGEQRLAILATLEQVPSLYKHTPCQTSLTFLDVLFDLLDQRLAELRVECQHLPHTRAKVPGSSGWPSDFAEQSKSERLSERRQGPRPEGHAPPRSPHTGPERVARSGSRPGLARRVDSHGFSSRTLSTVAQRKTLSAVPSRSPAAMRRGRAAGIAAAFSRRAWDVVRGKARETSPGRNRSEWRLSIIDCDPSSSDSYDSTSDSSLSGDGQDLDSISADEDPLDPSTEVLDEYGAVKGDWWPADTSSTAEREIWILLPLLEIFLTKLPGRITHYSSRAARQLQELLHIRRCCPHTALAERALQTLQRCALILRPTVGHQILFLAQLCTVPSMSPSSFLVSGEVAAPVTARIADLFCEDQDSAARRFDRWLLTEQKREQAGSLRCRCCCCSAAPLQLRLALLKTVETLLADCGFPLLLGGTMCRLMSILHCADDEGVPVELREQVLSVVETVRYLFPKEAGVYVRQLQKAIVASGKPYLTDGSFVGKQPSPPPPAPPSSIDLHATLQQGDSEASWGRDARGEPLPPEARSAPDSTGLRSTSVSADPRRTSEETRPRPSAQAAKTSIHIRGVPEASTPELRPARHSWSMSGSATQHQLGDSDPENSEVSLEGRLSEPGPFVQNPGRALLRHAGICRGDTLQGASWATTHPAVANLDTIREISETEKRLGDSEDDTFDSGQRVLDQALGDEHRRHHKREKPDARERRMTRRTRYQKKHATRRRSEGLHSRTGETAHELWTNCDFKNKAELHCWFRNVSLAMLKECRAPVVRACLPVALQDPSVTASLLSAVFLTYWASCCSKGALYQMYQVGRGLRGVLLCPDVTVPALRRVLGLIEMIEQQRWPLPVDTQLLAAVAEKCQANAKAIRYREELWLADPGGSVEALIRLSHGAQQLEAARGILAHAQKKLRLPVKECWYVQLGDWEQALEAYEQREREDPSNAEWLKGKMRCLRALGEWERLAVLADDLWQDDPSQFSPYGAGNYTSLRSGSDMSTVQLPSASASPRTSSFASASPSLFSPAATSAHAPVPGTQHPRGWQSFLGQVDKGESPYVGPAHNCRSSPLSDPVPGGSAHSPQERANDDRRAQDFQSQLAERRRETASLAASVAFHFRDWAALERYVQWFPATDSCEHAFYMAVLRVHRGDFEAALEEIQRARQLLDPELTALLGESYKRAYPALVTLQQLAELEEIVELLQRQRDRREEGQQLLGSECVDGNQSYAALRMHDFPASRNLSETETIRCRRQSDVSKGFLPPSSAGWGLRDSDLRGRPEDSAEQRQPLGRTEGWQQDQRSRGSSPPRYSVHEQDDIGEEGTSSEQLRHLWRTRLATCESDAEIWQKLLRVRSLIVSPHEDATTWLRFSSLCRQQQRARLSVEIIQCLRDHPHSRHDPRVALEAFKVLHAVGRKLEAQLLLTSFCCQFVTTFFNDMPEQLLCAQDSDVPLCVRAANLLEFRAVPPKVRGLRVAGLSTLSGFAQGFVDMNVSLPSLTPRSEQLLRATGHCELDTGALLALGRREVYRRFLSDVRKTVQRHQDLRRLLPPELVVVKLMEELEERSSPGAEGAKGPRPSREETVGGFARRQGSDPVWERLARGERLLKPTDEQPLPAVLFLDEPTSMWRREILRDGSWYLSLNLCNQAVHGGLQQWNLGSAAGLTKEEGLRLLSRSHLRLAQWTKDTYNAGQGAPFLLHDIHFHSRRKTGFASSSDGSRSATRSTPASRPGLPVHHGPAQIHASWACNADALFQVLHWQRRGVLFQSRNAKAWSAWALTNFQVAEALKIVATGSPPFSSSNNSSTVSSSTAHARGVRVSRRSEQADSPELGALPERRGSRDFAQDGRRDGESHQSAHFESSSSFASYTRSNSLVSFCYDGGSGGADDGHRRQLRGPGESQYADSAVLLQQPPLLPNALTDMYHAWEPFAADLPETDENGKAGKSRERSPHADQPRGKEEPSGDRAGERGKEADRGRAARHRGEDGRQTQQHRPGEKQDEARDVDFCSLHEADSSTGTPRGQPTGGVAAEERSEEEREALMLASMLPHFIVEAVRAFLRSIELRPSRSSLQDILRLIKLWFVHADIPVICPLVQHGVSTIPLATWLDVIPQLVGRLSTPDSCLRGSLMNLLSKAAVQFPQELIFPLAVASKSATPHLSSSACVLLNIMARDHRELVQHALLVSEEVVRVAALWEERWLRCLEQASEAHHTRNDFRKAVALLEPMHEELNRGPQTFRETLFLQKYGRELENAYTYLKRFKRSGNRYDVDQCWMFYLPVFTGLLKDSQNIKRLDLKEVSSALAEVKDLKVAVPGCTGVDGNYPLIRSFLGEVSVFTSKQRPRKIGIMGSDGRVWNFLLKGQDDLTQDERIMQALRLINHLMKSNADARRKELSIPLYSIVPLSPTAGLIGWLQNTETMLTLIKAFRQREGIPVNHEQLVLKSLYHKYESLTLLQKVDLFEQTSAATSAQALRRVLWLRARNSEEWLVHRANFCKSVAVMSMVGYVLGLGDRHPSNMLLMGETGRVAHIDFSDCFEVAAYRPRCPEKVPFRLTRMIVCALESGTVEGTFRATCEQVMTLLRTNQDAIVAMLEAAFVGDVSTARRLHQIFGWQSHRKVPPKPTVSGPSGSGFSWMEARPRYGHGERVFLQASLRPFEQQYRRGDNTRDLSAQGSSWKRLPRSDGEDAFDRNTSGLATPQEGGPTTAVGHRRGNVQRFEGGHPRGRGLGADDFLEQETGSEPSGDSTAPCGTGSVQRLQCYTKQVIARVEAKLTGYDFEEYMDVPAQVDRLIEEANGVENLCVAYAGWCPFW</sequence>
<feature type="compositionally biased region" description="Basic and acidic residues" evidence="10">
    <location>
        <begin position="2960"/>
        <end position="2970"/>
    </location>
</feature>
<dbReference type="PROSITE" id="PS00916">
    <property type="entry name" value="PI3_4_KINASE_2"/>
    <property type="match status" value="1"/>
</dbReference>
<name>A0A0F7UP06_NEOCL</name>
<feature type="compositionally biased region" description="Low complexity" evidence="10">
    <location>
        <begin position="1008"/>
        <end position="1024"/>
    </location>
</feature>
<dbReference type="InterPro" id="IPR003151">
    <property type="entry name" value="PIK-rel_kinase_FAT"/>
</dbReference>
<dbReference type="SMART" id="SM01343">
    <property type="entry name" value="FATC"/>
    <property type="match status" value="1"/>
</dbReference>
<dbReference type="Gene3D" id="1.10.1070.11">
    <property type="entry name" value="Phosphatidylinositol 3-/4-kinase, catalytic domain"/>
    <property type="match status" value="1"/>
</dbReference>
<feature type="region of interest" description="Disordered" evidence="10">
    <location>
        <begin position="1399"/>
        <end position="1431"/>
    </location>
</feature>
<feature type="compositionally biased region" description="Low complexity" evidence="10">
    <location>
        <begin position="3411"/>
        <end position="3438"/>
    </location>
</feature>
<evidence type="ECO:0000259" key="13">
    <source>
        <dbReference type="PROSITE" id="PS51190"/>
    </source>
</evidence>
<feature type="compositionally biased region" description="Low complexity" evidence="10">
    <location>
        <begin position="4114"/>
        <end position="4132"/>
    </location>
</feature>
<feature type="compositionally biased region" description="Low complexity" evidence="10">
    <location>
        <begin position="903"/>
        <end position="914"/>
    </location>
</feature>
<dbReference type="InterPro" id="IPR036940">
    <property type="entry name" value="PI3/4_kinase_cat_sf"/>
</dbReference>
<feature type="region of interest" description="Disordered" evidence="10">
    <location>
        <begin position="5056"/>
        <end position="5147"/>
    </location>
</feature>
<feature type="compositionally biased region" description="Basic and acidic residues" evidence="10">
    <location>
        <begin position="2160"/>
        <end position="2184"/>
    </location>
</feature>
<dbReference type="GO" id="GO:0044877">
    <property type="term" value="F:protein-containing complex binding"/>
    <property type="evidence" value="ECO:0007669"/>
    <property type="project" value="InterPro"/>
</dbReference>
<evidence type="ECO:0000259" key="11">
    <source>
        <dbReference type="PROSITE" id="PS50290"/>
    </source>
</evidence>
<keyword evidence="7" id="KW-0067">ATP-binding</keyword>
<feature type="compositionally biased region" description="Basic and acidic residues" evidence="10">
    <location>
        <begin position="3676"/>
        <end position="3689"/>
    </location>
</feature>
<dbReference type="Gene3D" id="3.30.1010.10">
    <property type="entry name" value="Phosphatidylinositol 3-kinase Catalytic Subunit, Chain A, domain 4"/>
    <property type="match status" value="1"/>
</dbReference>
<evidence type="ECO:0000256" key="5">
    <source>
        <dbReference type="ARBA" id="ARBA00022741"/>
    </source>
</evidence>
<dbReference type="PROSITE" id="PS51190">
    <property type="entry name" value="FATC"/>
    <property type="match status" value="1"/>
</dbReference>
<gene>
    <name evidence="14" type="ORF">BN1204_058910</name>
</gene>
<feature type="region of interest" description="Disordered" evidence="10">
    <location>
        <begin position="2608"/>
        <end position="2640"/>
    </location>
</feature>
<dbReference type="Pfam" id="PF08771">
    <property type="entry name" value="FRB_dom"/>
    <property type="match status" value="1"/>
</dbReference>
<feature type="region of interest" description="Disordered" evidence="10">
    <location>
        <begin position="1882"/>
        <end position="1920"/>
    </location>
</feature>
<feature type="compositionally biased region" description="Basic and acidic residues" evidence="10">
    <location>
        <begin position="1168"/>
        <end position="1202"/>
    </location>
</feature>
<dbReference type="SMART" id="SM01345">
    <property type="entry name" value="Rapamycin_bind"/>
    <property type="match status" value="1"/>
</dbReference>
<dbReference type="GO" id="GO:0005634">
    <property type="term" value="C:nucleus"/>
    <property type="evidence" value="ECO:0007669"/>
    <property type="project" value="TreeGrafter"/>
</dbReference>
<keyword evidence="9" id="KW-0175">Coiled coil</keyword>
<dbReference type="InterPro" id="IPR009076">
    <property type="entry name" value="FRB_dom"/>
</dbReference>
<feature type="region of interest" description="Disordered" evidence="10">
    <location>
        <begin position="1533"/>
        <end position="1554"/>
    </location>
</feature>
<feature type="compositionally biased region" description="Polar residues" evidence="10">
    <location>
        <begin position="1077"/>
        <end position="1089"/>
    </location>
</feature>
<dbReference type="InterPro" id="IPR011990">
    <property type="entry name" value="TPR-like_helical_dom_sf"/>
</dbReference>
<feature type="compositionally biased region" description="Low complexity" evidence="10">
    <location>
        <begin position="1247"/>
        <end position="1256"/>
    </location>
</feature>
<feature type="compositionally biased region" description="Polar residues" evidence="10">
    <location>
        <begin position="2947"/>
        <end position="2958"/>
    </location>
</feature>
<feature type="compositionally biased region" description="Basic and acidic residues" evidence="10">
    <location>
        <begin position="2488"/>
        <end position="2508"/>
    </location>
</feature>
<feature type="region of interest" description="Disordered" evidence="10">
    <location>
        <begin position="1582"/>
        <end position="1609"/>
    </location>
</feature>
<dbReference type="InterPro" id="IPR036738">
    <property type="entry name" value="FRB_sf"/>
</dbReference>
<feature type="compositionally biased region" description="Basic and acidic residues" evidence="10">
    <location>
        <begin position="3489"/>
        <end position="3500"/>
    </location>
</feature>
<feature type="domain" description="PI3K/PI4K catalytic" evidence="11">
    <location>
        <begin position="4727"/>
        <end position="5054"/>
    </location>
</feature>
<keyword evidence="3" id="KW-0808">Transferase</keyword>
<feature type="region of interest" description="Disordered" evidence="10">
    <location>
        <begin position="2473"/>
        <end position="2564"/>
    </location>
</feature>
<evidence type="ECO:0000256" key="1">
    <source>
        <dbReference type="ARBA" id="ARBA00011031"/>
    </source>
</evidence>
<dbReference type="EC" id="2.7.11.1" evidence="2"/>
<dbReference type="Gene3D" id="1.20.120.150">
    <property type="entry name" value="FKBP12-rapamycin binding domain"/>
    <property type="match status" value="1"/>
</dbReference>
<feature type="region of interest" description="Disordered" evidence="10">
    <location>
        <begin position="1168"/>
        <end position="1256"/>
    </location>
</feature>
<feature type="region of interest" description="Disordered" evidence="10">
    <location>
        <begin position="2144"/>
        <end position="2184"/>
    </location>
</feature>
<dbReference type="InterPro" id="IPR011009">
    <property type="entry name" value="Kinase-like_dom_sf"/>
</dbReference>
<dbReference type="SUPFAM" id="SSF56112">
    <property type="entry name" value="Protein kinase-like (PK-like)"/>
    <property type="match status" value="1"/>
</dbReference>
<feature type="region of interest" description="Disordered" evidence="10">
    <location>
        <begin position="1"/>
        <end position="34"/>
    </location>
</feature>
<dbReference type="GO" id="GO:0016242">
    <property type="term" value="P:negative regulation of macroautophagy"/>
    <property type="evidence" value="ECO:0007669"/>
    <property type="project" value="TreeGrafter"/>
</dbReference>
<dbReference type="GO" id="GO:0080090">
    <property type="term" value="P:regulation of primary metabolic process"/>
    <property type="evidence" value="ECO:0007669"/>
    <property type="project" value="UniProtKB-ARBA"/>
</dbReference>
<dbReference type="SMART" id="SM00146">
    <property type="entry name" value="PI3Kc"/>
    <property type="match status" value="1"/>
</dbReference>
<feature type="region of interest" description="Disordered" evidence="10">
    <location>
        <begin position="4111"/>
        <end position="4138"/>
    </location>
</feature>
<feature type="domain" description="FAT" evidence="12">
    <location>
        <begin position="3265"/>
        <end position="4553"/>
    </location>
</feature>
<proteinExistence type="inferred from homology"/>
<feature type="coiled-coil region" evidence="9">
    <location>
        <begin position="3591"/>
        <end position="3618"/>
    </location>
</feature>
<feature type="region of interest" description="Disordered" evidence="10">
    <location>
        <begin position="2897"/>
        <end position="3038"/>
    </location>
</feature>
<feature type="compositionally biased region" description="Basic and acidic residues" evidence="10">
    <location>
        <begin position="4236"/>
        <end position="4258"/>
    </location>
</feature>
<dbReference type="CDD" id="cd05169">
    <property type="entry name" value="PIKKc_TOR"/>
    <property type="match status" value="1"/>
</dbReference>
<evidence type="ECO:0000256" key="4">
    <source>
        <dbReference type="ARBA" id="ARBA00022737"/>
    </source>
</evidence>
<dbReference type="Pfam" id="PF02259">
    <property type="entry name" value="FAT"/>
    <property type="match status" value="2"/>
</dbReference>
<evidence type="ECO:0000256" key="2">
    <source>
        <dbReference type="ARBA" id="ARBA00012513"/>
    </source>
</evidence>